<dbReference type="NCBIfam" id="TIGR04141">
    <property type="entry name" value="TIGR04141 family sporadically distributed protein"/>
    <property type="match status" value="1"/>
</dbReference>
<evidence type="ECO:0000313" key="1">
    <source>
        <dbReference type="EMBL" id="MCR6487344.1"/>
    </source>
</evidence>
<dbReference type="AlphaFoldDB" id="A0A9X2SM85"/>
<name>A0A9X2SM85_9PSEU</name>
<protein>
    <submittedName>
        <fullName evidence="1">TIGR04141 family sporadically distributed protein</fullName>
    </submittedName>
</protein>
<keyword evidence="2" id="KW-1185">Reference proteome</keyword>
<dbReference type="Pfam" id="PF19614">
    <property type="entry name" value="DUF6119"/>
    <property type="match status" value="1"/>
</dbReference>
<dbReference type="InterPro" id="IPR026487">
    <property type="entry name" value="CHP04141"/>
</dbReference>
<comment type="caution">
    <text evidence="1">The sequence shown here is derived from an EMBL/GenBank/DDBJ whole genome shotgun (WGS) entry which is preliminary data.</text>
</comment>
<evidence type="ECO:0000313" key="2">
    <source>
        <dbReference type="Proteomes" id="UP001144096"/>
    </source>
</evidence>
<dbReference type="EMBL" id="JAMXQV010000018">
    <property type="protein sequence ID" value="MCR6487344.1"/>
    <property type="molecule type" value="Genomic_DNA"/>
</dbReference>
<dbReference type="Proteomes" id="UP001144096">
    <property type="component" value="Unassembled WGS sequence"/>
</dbReference>
<proteinExistence type="predicted"/>
<organism evidence="1 2">
    <name type="scientific">Amycolatopsis iheyensis</name>
    <dbReference type="NCBI Taxonomy" id="2945988"/>
    <lineage>
        <taxon>Bacteria</taxon>
        <taxon>Bacillati</taxon>
        <taxon>Actinomycetota</taxon>
        <taxon>Actinomycetes</taxon>
        <taxon>Pseudonocardiales</taxon>
        <taxon>Pseudonocardiaceae</taxon>
        <taxon>Amycolatopsis</taxon>
    </lineage>
</organism>
<sequence length="543" mass="60145">MSLYRLDGGLDLAEYLLSVESADTIVNQRVLLGDVECLAVGGVLRSEAPSWADHMHSLTGIDFSFSGDMPFGVLLVPLPPWTYALTWGSGHLLVDNELVEQGFGLMFGIRRLDCSRLGLVASSALDVTARATQTSFPGGSDLGGFQIEPYGELVNRIAGPADLRGLTYGRETDKPYRIKVSNALWAPFARDPHALLADLRAVGEAVDEPDEHSALRFAAQTRPLPKSHVKRAALESRLAAALGGDETAGVLGLAWPDDVVRDVEEAGSFRIQRLGSSSPYVVDTNIELNDFTERFKSIAAQDRLENLQAARVLPCLDDVGQQEFASQTSLRKWFVFETTMDNVRYCYHQGKWFRIGEGFVEQIREQVAALLKNRSDLSFPHWTPTGQRDDEHRFCELTAKQDGYLCLDRNFASTPFHPRFELCDVVGPADEMVHVKWLGGAPAASHLFTQAQVAAQAIRDEPEAVQQLNDKVRLLEPHRAPMDPSVVVLAIAGRTWDVDQLFTLSQLSLLRLHRTLRHLRCTLQFADIPYTPKTRSKAVKAAA</sequence>
<gene>
    <name evidence="1" type="ORF">M8542_31395</name>
</gene>
<reference evidence="1" key="1">
    <citation type="submission" date="2022-06" db="EMBL/GenBank/DDBJ databases">
        <title>Amycolatopsis iheyaensis sp. nov., a new species of the genus Amycolatopsis isolated from soil in Iheya island, Japan.</title>
        <authorList>
            <person name="Ngamcharungchit C."/>
            <person name="Kanto H."/>
            <person name="Take A."/>
            <person name="Intra B."/>
            <person name="Matsumoto A."/>
            <person name="Panbangred W."/>
            <person name="Inahashi Y."/>
        </authorList>
    </citation>
    <scope>NUCLEOTIDE SEQUENCE</scope>
    <source>
        <strain evidence="1">OK19-0408</strain>
    </source>
</reference>
<accession>A0A9X2SM85</accession>
<dbReference type="RefSeq" id="WP_257923900.1">
    <property type="nucleotide sequence ID" value="NZ_JAMXQV010000018.1"/>
</dbReference>